<keyword evidence="1" id="KW-0472">Membrane</keyword>
<feature type="transmembrane region" description="Helical" evidence="1">
    <location>
        <begin position="305"/>
        <end position="325"/>
    </location>
</feature>
<dbReference type="EMBL" id="DSIY01000180">
    <property type="protein sequence ID" value="HEG91256.1"/>
    <property type="molecule type" value="Genomic_DNA"/>
</dbReference>
<dbReference type="InterPro" id="IPR012867">
    <property type="entry name" value="DUF1648"/>
</dbReference>
<sequence length="357" mass="38509">MVADPPQSRLLRVRAAPSAGGMIGAVLFGASLVIATVALLALLGLISSSLPALALWLVLILSTGAAIGLGYLLFGYFTLGYDVSDHTLAIRWGNRREEIPLAQIVYAGPAAPLLGDRRPSWQWFWPGYYLGTRPTALGPVHVAATQSVSRQLLISTTSAHYAISPERPAVFLERLAQARQALLAEQTGQPARIAGRQQLAEAGWTVEFTTVSPAPATRAQATGSYPLARPPSGARQVARRAIHSRPLRLFLIEDRVGLSFLALALGLNLAMILYLLVQYDQLPETLVLHWNANGLPDRIGTRRDLWLLPIITAIVTIANIGLAWLAETFDRFAARLLLAGTCLVQLVAWVALLSIVG</sequence>
<proteinExistence type="predicted"/>
<keyword evidence="1" id="KW-1133">Transmembrane helix</keyword>
<gene>
    <name evidence="4" type="ORF">ENP34_07425</name>
</gene>
<evidence type="ECO:0000259" key="2">
    <source>
        <dbReference type="Pfam" id="PF07853"/>
    </source>
</evidence>
<feature type="transmembrane region" description="Helical" evidence="1">
    <location>
        <begin position="256"/>
        <end position="277"/>
    </location>
</feature>
<evidence type="ECO:0000259" key="3">
    <source>
        <dbReference type="Pfam" id="PF10882"/>
    </source>
</evidence>
<feature type="transmembrane region" description="Helical" evidence="1">
    <location>
        <begin position="53"/>
        <end position="74"/>
    </location>
</feature>
<keyword evidence="1" id="KW-0812">Transmembrane</keyword>
<feature type="transmembrane region" description="Helical" evidence="1">
    <location>
        <begin position="21"/>
        <end position="47"/>
    </location>
</feature>
<accession>A0A831X1G3</accession>
<organism evidence="4">
    <name type="scientific">Thermorudis peleae</name>
    <dbReference type="NCBI Taxonomy" id="1382356"/>
    <lineage>
        <taxon>Bacteria</taxon>
        <taxon>Pseudomonadati</taxon>
        <taxon>Thermomicrobiota</taxon>
        <taxon>Thermomicrobia</taxon>
        <taxon>Thermomicrobia incertae sedis</taxon>
        <taxon>Thermorudis</taxon>
    </lineage>
</organism>
<feature type="domain" description="DUF1648" evidence="2">
    <location>
        <begin position="268"/>
        <end position="312"/>
    </location>
</feature>
<dbReference type="Pfam" id="PF10882">
    <property type="entry name" value="bPH_5"/>
    <property type="match status" value="1"/>
</dbReference>
<protein>
    <submittedName>
        <fullName evidence="4">DUF1648 domain-containing protein</fullName>
    </submittedName>
</protein>
<comment type="caution">
    <text evidence="4">The sequence shown here is derived from an EMBL/GenBank/DDBJ whole genome shotgun (WGS) entry which is preliminary data.</text>
</comment>
<feature type="domain" description="Bacterial Pleckstrin homology" evidence="3">
    <location>
        <begin position="81"/>
        <end position="177"/>
    </location>
</feature>
<dbReference type="Pfam" id="PF07853">
    <property type="entry name" value="DUF1648"/>
    <property type="match status" value="1"/>
</dbReference>
<reference evidence="4" key="1">
    <citation type="journal article" date="2020" name="mSystems">
        <title>Genome- and Community-Level Interaction Insights into Carbon Utilization and Element Cycling Functions of Hydrothermarchaeota in Hydrothermal Sediment.</title>
        <authorList>
            <person name="Zhou Z."/>
            <person name="Liu Y."/>
            <person name="Xu W."/>
            <person name="Pan J."/>
            <person name="Luo Z.H."/>
            <person name="Li M."/>
        </authorList>
    </citation>
    <scope>NUCLEOTIDE SEQUENCE [LARGE SCALE GENOMIC DNA]</scope>
    <source>
        <strain evidence="4">SpSt-210</strain>
    </source>
</reference>
<evidence type="ECO:0000313" key="4">
    <source>
        <dbReference type="EMBL" id="HEG91256.1"/>
    </source>
</evidence>
<dbReference type="InterPro" id="IPR027783">
    <property type="entry name" value="Bacterial_PH-related"/>
</dbReference>
<evidence type="ECO:0000256" key="1">
    <source>
        <dbReference type="SAM" id="Phobius"/>
    </source>
</evidence>
<feature type="transmembrane region" description="Helical" evidence="1">
    <location>
        <begin position="332"/>
        <end position="356"/>
    </location>
</feature>
<name>A0A831X1G3_9BACT</name>
<dbReference type="AlphaFoldDB" id="A0A831X1G3"/>